<name>A0A1F8B658_9BACT</name>
<evidence type="ECO:0000313" key="2">
    <source>
        <dbReference type="EMBL" id="OGM59189.1"/>
    </source>
</evidence>
<dbReference type="AlphaFoldDB" id="A0A1F8B658"/>
<evidence type="ECO:0000313" key="3">
    <source>
        <dbReference type="Proteomes" id="UP000179018"/>
    </source>
</evidence>
<evidence type="ECO:0000256" key="1">
    <source>
        <dbReference type="SAM" id="MobiDB-lite"/>
    </source>
</evidence>
<feature type="compositionally biased region" description="Polar residues" evidence="1">
    <location>
        <begin position="15"/>
        <end position="32"/>
    </location>
</feature>
<dbReference type="Proteomes" id="UP000179018">
    <property type="component" value="Unassembled WGS sequence"/>
</dbReference>
<sequence length="74" mass="8175">MSRNNLEFAAKPSEARSSAKSGTKNLNSSNPKGSLLRQRRTGAAGGRGVWGEFRPPYKFWAKSVRIFSNAHRPV</sequence>
<dbReference type="EMBL" id="MGHC01000026">
    <property type="protein sequence ID" value="OGM59189.1"/>
    <property type="molecule type" value="Genomic_DNA"/>
</dbReference>
<feature type="region of interest" description="Disordered" evidence="1">
    <location>
        <begin position="1"/>
        <end position="51"/>
    </location>
</feature>
<gene>
    <name evidence="2" type="ORF">A3A75_03170</name>
</gene>
<protein>
    <submittedName>
        <fullName evidence="2">Uncharacterized protein</fullName>
    </submittedName>
</protein>
<proteinExistence type="predicted"/>
<dbReference type="STRING" id="1802516.A3A75_03170"/>
<organism evidence="2 3">
    <name type="scientific">Candidatus Woesebacteria bacterium RIFCSPLOWO2_01_FULL_39_10</name>
    <dbReference type="NCBI Taxonomy" id="1802516"/>
    <lineage>
        <taxon>Bacteria</taxon>
        <taxon>Candidatus Woeseibacteriota</taxon>
    </lineage>
</organism>
<accession>A0A1F8B658</accession>
<reference evidence="2 3" key="1">
    <citation type="journal article" date="2016" name="Nat. Commun.">
        <title>Thousands of microbial genomes shed light on interconnected biogeochemical processes in an aquifer system.</title>
        <authorList>
            <person name="Anantharaman K."/>
            <person name="Brown C.T."/>
            <person name="Hug L.A."/>
            <person name="Sharon I."/>
            <person name="Castelle C.J."/>
            <person name="Probst A.J."/>
            <person name="Thomas B.C."/>
            <person name="Singh A."/>
            <person name="Wilkins M.J."/>
            <person name="Karaoz U."/>
            <person name="Brodie E.L."/>
            <person name="Williams K.H."/>
            <person name="Hubbard S.S."/>
            <person name="Banfield J.F."/>
        </authorList>
    </citation>
    <scope>NUCLEOTIDE SEQUENCE [LARGE SCALE GENOMIC DNA]</scope>
</reference>
<comment type="caution">
    <text evidence="2">The sequence shown here is derived from an EMBL/GenBank/DDBJ whole genome shotgun (WGS) entry which is preliminary data.</text>
</comment>